<dbReference type="GO" id="GO:0016740">
    <property type="term" value="F:transferase activity"/>
    <property type="evidence" value="ECO:0007669"/>
    <property type="project" value="UniProtKB-KW"/>
</dbReference>
<evidence type="ECO:0000259" key="1">
    <source>
        <dbReference type="Pfam" id="PF13480"/>
    </source>
</evidence>
<dbReference type="EMBL" id="CP023692">
    <property type="protein sequence ID" value="QEV48580.1"/>
    <property type="molecule type" value="Genomic_DNA"/>
</dbReference>
<dbReference type="AlphaFoldDB" id="A0A5J6JCJ3"/>
<organism evidence="2 3">
    <name type="scientific">Streptomyces vinaceus</name>
    <dbReference type="NCBI Taxonomy" id="1960"/>
    <lineage>
        <taxon>Bacteria</taxon>
        <taxon>Bacillati</taxon>
        <taxon>Actinomycetota</taxon>
        <taxon>Actinomycetes</taxon>
        <taxon>Kitasatosporales</taxon>
        <taxon>Streptomycetaceae</taxon>
        <taxon>Streptomyces</taxon>
    </lineage>
</organism>
<dbReference type="InterPro" id="IPR038740">
    <property type="entry name" value="BioF2-like_GNAT_dom"/>
</dbReference>
<sequence length="393" mass="43769">MRLRPQPEPERGEAPVIPPNWRYAWNNSGGSLVLRAHGMAAAAARPSVTVSRPAGRGPTVAYGGLAAGLTHVLPFLEQRRGTGSEHSTCRTTWSELAGGRAAPDADLLAVGVLQHAAPRRPPRHCLVLPFRINLSVLVGPDPQEAVRRLSRKARQQYARELKARSRTLEVAPSEADFHAFYDGMHRPTMQNRHRDAARSEERRSALVCLFRRGVLFFLCESGRRVAGMLCRLEGDTLVVRLAGVEAGGEEPYRSGTYTALYVLILQWAAEQGLTRVDLSGCEPFLSKGIFQFKRKMHPEVSLPENHFREKRLVLRVRSDTPEVRDFLTANPLLELHGGGLQAVYFHDAERPARKDLRWECPGVDGHRTVDLDEFLVDLPRSRPPSPSPQPAHP</sequence>
<dbReference type="Proteomes" id="UP000325563">
    <property type="component" value="Chromosome"/>
</dbReference>
<accession>A0A5J6JCJ3</accession>
<dbReference type="GeneID" id="95614582"/>
<dbReference type="SUPFAM" id="SSF55729">
    <property type="entry name" value="Acyl-CoA N-acyltransferases (Nat)"/>
    <property type="match status" value="1"/>
</dbReference>
<protein>
    <submittedName>
        <fullName evidence="2">GNAT family N-acetyltransferase</fullName>
    </submittedName>
</protein>
<evidence type="ECO:0000313" key="3">
    <source>
        <dbReference type="Proteomes" id="UP000325563"/>
    </source>
</evidence>
<dbReference type="KEGG" id="svn:CP980_28990"/>
<gene>
    <name evidence="2" type="ORF">CP980_28990</name>
</gene>
<keyword evidence="2" id="KW-0808">Transferase</keyword>
<proteinExistence type="predicted"/>
<name>A0A5J6JCJ3_STRVI</name>
<keyword evidence="3" id="KW-1185">Reference proteome</keyword>
<dbReference type="Gene3D" id="3.40.630.30">
    <property type="match status" value="1"/>
</dbReference>
<dbReference type="Pfam" id="PF13480">
    <property type="entry name" value="Acetyltransf_6"/>
    <property type="match status" value="1"/>
</dbReference>
<reference evidence="2 3" key="1">
    <citation type="submission" date="2017-09" db="EMBL/GenBank/DDBJ databases">
        <authorList>
            <person name="Lee N."/>
            <person name="Cho B.-K."/>
        </authorList>
    </citation>
    <scope>NUCLEOTIDE SEQUENCE [LARGE SCALE GENOMIC DNA]</scope>
    <source>
        <strain evidence="2 3">ATCC 27476</strain>
    </source>
</reference>
<evidence type="ECO:0000313" key="2">
    <source>
        <dbReference type="EMBL" id="QEV48580.1"/>
    </source>
</evidence>
<dbReference type="RefSeq" id="WP_150529391.1">
    <property type="nucleotide sequence ID" value="NZ_BNBW01000003.1"/>
</dbReference>
<feature type="domain" description="BioF2-like acetyltransferase" evidence="1">
    <location>
        <begin position="152"/>
        <end position="293"/>
    </location>
</feature>
<dbReference type="InterPro" id="IPR016181">
    <property type="entry name" value="Acyl_CoA_acyltransferase"/>
</dbReference>